<protein>
    <submittedName>
        <fullName evidence="2">Uncharacterized protein</fullName>
    </submittedName>
</protein>
<proteinExistence type="evidence at transcript level"/>
<sequence length="111" mass="12018">GIVRSAESCSDHAPDEPAISRALHQSGCIIKFRHAVHIQLRCLLNYAVIASCMTLPRCIRSTRISLPEPIFISIECASLSPLSSRRSHRDANGAGNVSSKNLCRSDCDCPG</sequence>
<organism evidence="2">
    <name type="scientific">Vibrio anguillarum</name>
    <name type="common">Listonella anguillarum</name>
    <dbReference type="NCBI Taxonomy" id="55601"/>
    <lineage>
        <taxon>Bacteria</taxon>
        <taxon>Pseudomonadati</taxon>
        <taxon>Pseudomonadota</taxon>
        <taxon>Gammaproteobacteria</taxon>
        <taxon>Vibrionales</taxon>
        <taxon>Vibrionaceae</taxon>
        <taxon>Vibrio</taxon>
    </lineage>
</organism>
<feature type="region of interest" description="Disordered" evidence="1">
    <location>
        <begin position="82"/>
        <end position="111"/>
    </location>
</feature>
<accession>Q8KJQ8</accession>
<name>Q8KJQ8_VIBAN</name>
<reference evidence="2" key="1">
    <citation type="journal article" date="2003" name="J. Bacteriol.">
        <title>Elucidation of the Vibrio anguillarum genetic response to Pseudomonas fluorescens AH2 using RNA-arbitrarily primed PCR.</title>
        <authorList>
            <person name="Holmstrom K."/>
            <person name="Gram L."/>
        </authorList>
    </citation>
    <scope>NUCLEOTIDE SEQUENCE</scope>
</reference>
<feature type="non-terminal residue" evidence="2">
    <location>
        <position position="111"/>
    </location>
</feature>
<feature type="non-terminal residue" evidence="2">
    <location>
        <position position="1"/>
    </location>
</feature>
<dbReference type="AlphaFoldDB" id="Q8KJQ8"/>
<dbReference type="EMBL" id="AJ458374">
    <property type="protein sequence ID" value="CAD30270.1"/>
    <property type="molecule type" value="mRNA"/>
</dbReference>
<evidence type="ECO:0000313" key="2">
    <source>
        <dbReference type="EMBL" id="CAD30270.1"/>
    </source>
</evidence>
<evidence type="ECO:0000256" key="1">
    <source>
        <dbReference type="SAM" id="MobiDB-lite"/>
    </source>
</evidence>